<keyword evidence="5" id="KW-0009">Actin-binding</keyword>
<evidence type="ECO:0000256" key="2">
    <source>
        <dbReference type="ARBA" id="ARBA00008314"/>
    </source>
</evidence>
<proteinExistence type="inferred from homology"/>
<comment type="subcellular location">
    <subcellularLocation>
        <location evidence="1">Cytoplasm</location>
    </subcellularLocation>
</comment>
<feature type="domain" description="MyTH4" evidence="8">
    <location>
        <begin position="480"/>
        <end position="627"/>
    </location>
</feature>
<protein>
    <submittedName>
        <fullName evidence="10">Unconventional myosin-XV-like</fullName>
    </submittedName>
</protein>
<evidence type="ECO:0000256" key="6">
    <source>
        <dbReference type="SAM" id="MobiDB-lite"/>
    </source>
</evidence>
<dbReference type="InterPro" id="IPR011993">
    <property type="entry name" value="PH-like_dom_sf"/>
</dbReference>
<dbReference type="CDD" id="cd14473">
    <property type="entry name" value="FERM_B-lobe"/>
    <property type="match status" value="1"/>
</dbReference>
<dbReference type="InterPro" id="IPR038185">
    <property type="entry name" value="MyTH4_dom_sf"/>
</dbReference>
<feature type="domain" description="FERM" evidence="7">
    <location>
        <begin position="632"/>
        <end position="937"/>
    </location>
</feature>
<feature type="region of interest" description="Disordered" evidence="6">
    <location>
        <begin position="51"/>
        <end position="101"/>
    </location>
</feature>
<sequence>MVHDEALERIQEQQEKTHQEALSILKLNRQVQNEDNLEIKNKIVQFSPVSSPISEDSYKVSDETNSTLQSSSSSSSNTTDYHSNVYPSNKTDEYIIPVKPQPNSQTLKPYISDDCGKETFSLPEVNNVSNVYHPIPQRTHVINGGKQYQHNQNGEILIHAENGTGIKQPRKQQLIGDKERLIELDEAAKTNIGSPPLQQNGTGIEQADDRRPSVKQLIAEKENQSVPEYSKLHSQVTLHTSDRNKAASEALLVTEMDGIINSRSHNDDIFYSDDTDSDHLYQDYDSPLYQQRLHEAYFLKKRKLKKQDWEAKTKKHESKTYFKLKRHDNDVVENKAKAKKQKHVGQVVEEEKNVTVYADTVLPKCSFFPKVEVVEMRKPQEHHVIEIKKQKQLEQSVSEMMHNGDDLEHADGKYSMIEFAMKYFRESLEKYEMQRKSDGSISGSLRFIGTLKSTLKGGKKRPIQNGGSWTWQEYANMVKYTKSPIPASLLKLEGGQLNKLALECFIALMKLMGDYPMKGKTELECVYYILRACHDNEQLIDEVYCHLCNKHHDSCLRGWRFFAIFTSYSQCTSLLKPYLVKYLQTAANDNERQFHGTAAVCLHNLRKTFKYGGRKHIPGALEVKAMLAGRNQKRQQYVLPGGIRTMLKTKTCTVAVDVVEELCYEMGVHKQASIEEYGIFAVVEKENLVLPMNPGDYIIDVTTQLERTNLEHYLIFKKVLWYQPLRMDNPLNVTIIYNQVLPDFLSGRLLVMQNGVLTTEQQNEVTRLAALQRKASDNTQMPTTRDLRGILPSVVINQLKPQQWVNMIHQYLTTVERLTPHECKVDFLTTVSSWPLFGSNFFHIRSISDSHIQGECIMAINKEGVHFLHSVTHEILVSNPFTEIVSTRRLKSGQGKWFIDLKCGNLMVQKVTRIETDQGTEISNIISQYIHAQVVGKYKQPPVAEYQDTAGLNGVRSKPLYS</sequence>
<dbReference type="SMART" id="SM00139">
    <property type="entry name" value="MyTH4"/>
    <property type="match status" value="1"/>
</dbReference>
<dbReference type="RefSeq" id="XP_006818152.1">
    <property type="nucleotide sequence ID" value="XM_006818089.1"/>
</dbReference>
<organism evidence="9 10">
    <name type="scientific">Saccoglossus kowalevskii</name>
    <name type="common">Acorn worm</name>
    <dbReference type="NCBI Taxonomy" id="10224"/>
    <lineage>
        <taxon>Eukaryota</taxon>
        <taxon>Metazoa</taxon>
        <taxon>Hemichordata</taxon>
        <taxon>Enteropneusta</taxon>
        <taxon>Harrimaniidae</taxon>
        <taxon>Saccoglossus</taxon>
    </lineage>
</organism>
<evidence type="ECO:0000256" key="1">
    <source>
        <dbReference type="ARBA" id="ARBA00004496"/>
    </source>
</evidence>
<dbReference type="InterPro" id="IPR000857">
    <property type="entry name" value="MyTH4_dom"/>
</dbReference>
<dbReference type="PROSITE" id="PS50057">
    <property type="entry name" value="FERM_3"/>
    <property type="match status" value="1"/>
</dbReference>
<accession>A0ABM0MDR1</accession>
<reference evidence="10" key="1">
    <citation type="submission" date="2025-08" db="UniProtKB">
        <authorList>
            <consortium name="RefSeq"/>
        </authorList>
    </citation>
    <scope>IDENTIFICATION</scope>
    <source>
        <tissue evidence="10">Testes</tissue>
    </source>
</reference>
<dbReference type="InterPro" id="IPR000299">
    <property type="entry name" value="FERM_domain"/>
</dbReference>
<evidence type="ECO:0000259" key="7">
    <source>
        <dbReference type="PROSITE" id="PS50057"/>
    </source>
</evidence>
<comment type="similarity">
    <text evidence="2">Belongs to the TRAFAC class myosin-kinesin ATPase superfamily. Myosin family.</text>
</comment>
<dbReference type="PROSITE" id="PS51016">
    <property type="entry name" value="MYTH4"/>
    <property type="match status" value="1"/>
</dbReference>
<dbReference type="InterPro" id="IPR019748">
    <property type="entry name" value="FERM_central"/>
</dbReference>
<dbReference type="InterPro" id="IPR051567">
    <property type="entry name" value="Unconventional_Myosin_ATPase"/>
</dbReference>
<keyword evidence="4" id="KW-0677">Repeat</keyword>
<evidence type="ECO:0000313" key="9">
    <source>
        <dbReference type="Proteomes" id="UP000694865"/>
    </source>
</evidence>
<dbReference type="SMART" id="SM00295">
    <property type="entry name" value="B41"/>
    <property type="match status" value="1"/>
</dbReference>
<dbReference type="InterPro" id="IPR041795">
    <property type="entry name" value="MyoXV_FERM_C"/>
</dbReference>
<dbReference type="Gene3D" id="1.25.40.530">
    <property type="entry name" value="MyTH4 domain"/>
    <property type="match status" value="1"/>
</dbReference>
<evidence type="ECO:0000259" key="8">
    <source>
        <dbReference type="PROSITE" id="PS51016"/>
    </source>
</evidence>
<keyword evidence="9" id="KW-1185">Reference proteome</keyword>
<dbReference type="Pfam" id="PF02174">
    <property type="entry name" value="IRS"/>
    <property type="match status" value="1"/>
</dbReference>
<dbReference type="GeneID" id="100374476"/>
<dbReference type="SUPFAM" id="SSF47031">
    <property type="entry name" value="Second domain of FERM"/>
    <property type="match status" value="1"/>
</dbReference>
<dbReference type="PANTHER" id="PTHR22692">
    <property type="entry name" value="MYOSIN VII, XV"/>
    <property type="match status" value="1"/>
</dbReference>
<evidence type="ECO:0000256" key="3">
    <source>
        <dbReference type="ARBA" id="ARBA00022490"/>
    </source>
</evidence>
<dbReference type="Gene3D" id="2.30.29.30">
    <property type="entry name" value="Pleckstrin-homology domain (PH domain)/Phosphotyrosine-binding domain (PTB)"/>
    <property type="match status" value="1"/>
</dbReference>
<dbReference type="PANTHER" id="PTHR22692:SF26">
    <property type="entry name" value="SH3 DOMAIN-CONTAINING PROTEIN"/>
    <property type="match status" value="1"/>
</dbReference>
<feature type="compositionally biased region" description="Polar residues" evidence="6">
    <location>
        <begin position="80"/>
        <end position="89"/>
    </location>
</feature>
<keyword evidence="3" id="KW-0963">Cytoplasm</keyword>
<evidence type="ECO:0000256" key="4">
    <source>
        <dbReference type="ARBA" id="ARBA00022737"/>
    </source>
</evidence>
<dbReference type="Proteomes" id="UP000694865">
    <property type="component" value="Unplaced"/>
</dbReference>
<dbReference type="Pfam" id="PF00784">
    <property type="entry name" value="MyTH4"/>
    <property type="match status" value="1"/>
</dbReference>
<dbReference type="Pfam" id="PF00373">
    <property type="entry name" value="FERM_M"/>
    <property type="match status" value="1"/>
</dbReference>
<dbReference type="InterPro" id="IPR035963">
    <property type="entry name" value="FERM_2"/>
</dbReference>
<dbReference type="InterPro" id="IPR002404">
    <property type="entry name" value="IRS_PTB"/>
</dbReference>
<dbReference type="CDD" id="cd13201">
    <property type="entry name" value="FERM_C_MyoXV"/>
    <property type="match status" value="1"/>
</dbReference>
<dbReference type="SUPFAM" id="SSF50729">
    <property type="entry name" value="PH domain-like"/>
    <property type="match status" value="1"/>
</dbReference>
<feature type="compositionally biased region" description="Low complexity" evidence="6">
    <location>
        <begin position="64"/>
        <end position="79"/>
    </location>
</feature>
<evidence type="ECO:0000256" key="5">
    <source>
        <dbReference type="ARBA" id="ARBA00023203"/>
    </source>
</evidence>
<dbReference type="InterPro" id="IPR019749">
    <property type="entry name" value="Band_41_domain"/>
</dbReference>
<gene>
    <name evidence="10" type="primary">LOC100374476</name>
</gene>
<evidence type="ECO:0000313" key="10">
    <source>
        <dbReference type="RefSeq" id="XP_006818152.1"/>
    </source>
</evidence>
<name>A0ABM0MDR1_SACKO</name>